<gene>
    <name evidence="1" type="ORF">BV25DRAFT_1914055</name>
</gene>
<protein>
    <submittedName>
        <fullName evidence="1">Uncharacterized protein</fullName>
    </submittedName>
</protein>
<sequence>MSSASSMTDEHSDSATSYDPADPFAFLLAPSSGLDNSSMEDSSSSSHESPPDWSQFSNLWDSEEPVTSGSGPALHANPAKPDISSLDFGLSLPLDLNLEMEFNPAISMSIDPSALHFDPRIFSAQAYPALQGSVIPSQPQPQAQFSQLSHFTNAGGDSQMLTLGTGRRMSITSSSSSSGASFSPVLGHATASSSSVSDSPADSPAPSSDHQGSVDSSISRLDPADELADRVRQAAGVTLAVPVQGQAQQHQHITASQKLPIPRLPRPASTVTNKRKSPSPSTSDSTTPSTPVAGSVGPTMSVSGRPKTSHTTIERRYRTNLNARIQSLKDAVPALRVLDRGKGKAKKGNEVEPGPQQDEDGDVVDERGYVDGVKVARKISKANVLGKAAEYIRVLKRREMRLMREQAGLRTLIAGLVGGPALLREWEREWVARFGGPERDEVDGAFAESDDDDEGDSEDEDEEGRAKKKIKSAPKSRPKKAKEEAVATGALGATGVVPEKRKRGRPRKIQPPIDGVALVAPPVAAPPPVQPAQYLLAAFAFFSFFNSPLTSSHSSPRGHHAHAGTVLTPMASAASDPTGFSWGWRDVVQVFHLLVSAAVLLSIIVPFLPSLGTLSLPAFMHITSEKRKLTSPAQSPARSSRISTPFDRAALVNALSPSRRGTADEALRLRNALGLHTGLGGIFGGLLGMARGRSGKQDGFEPMQLEQRAWVRLGELAVLDPATTFGTRIQAYWGMLARTSAFNASPGDLATLALLVRPLWRSRAEGFWTRAARARVVRPFERAVVGGMSIDEAAHRVASLETREMNPLGALAVMTVREGVRRVAGRMFVRAVLSGRDADGEAVYDAEKEAREEDERRDVVDAGRSMGGTCAELVGLLERVTAGIFVRHEDVFPSEDDDEDDQTEHDARMLLGALVVYRRLFPSSLSGGAVPVILSPPPSPSPKTAGLRAVLRVALDSDVFNGEGEEANGLEDAKDHVVDMLVAADWEGRRRV</sequence>
<evidence type="ECO:0000313" key="1">
    <source>
        <dbReference type="EMBL" id="KAI0064902.1"/>
    </source>
</evidence>
<reference evidence="1" key="1">
    <citation type="submission" date="2021-03" db="EMBL/GenBank/DDBJ databases">
        <authorList>
            <consortium name="DOE Joint Genome Institute"/>
            <person name="Ahrendt S."/>
            <person name="Looney B.P."/>
            <person name="Miyauchi S."/>
            <person name="Morin E."/>
            <person name="Drula E."/>
            <person name="Courty P.E."/>
            <person name="Chicoki N."/>
            <person name="Fauchery L."/>
            <person name="Kohler A."/>
            <person name="Kuo A."/>
            <person name="Labutti K."/>
            <person name="Pangilinan J."/>
            <person name="Lipzen A."/>
            <person name="Riley R."/>
            <person name="Andreopoulos W."/>
            <person name="He G."/>
            <person name="Johnson J."/>
            <person name="Barry K.W."/>
            <person name="Grigoriev I.V."/>
            <person name="Nagy L."/>
            <person name="Hibbett D."/>
            <person name="Henrissat B."/>
            <person name="Matheny P.B."/>
            <person name="Labbe J."/>
            <person name="Martin F."/>
        </authorList>
    </citation>
    <scope>NUCLEOTIDE SEQUENCE</scope>
    <source>
        <strain evidence="1">HHB10654</strain>
    </source>
</reference>
<proteinExistence type="predicted"/>
<keyword evidence="2" id="KW-1185">Reference proteome</keyword>
<organism evidence="1 2">
    <name type="scientific">Artomyces pyxidatus</name>
    <dbReference type="NCBI Taxonomy" id="48021"/>
    <lineage>
        <taxon>Eukaryota</taxon>
        <taxon>Fungi</taxon>
        <taxon>Dikarya</taxon>
        <taxon>Basidiomycota</taxon>
        <taxon>Agaricomycotina</taxon>
        <taxon>Agaricomycetes</taxon>
        <taxon>Russulales</taxon>
        <taxon>Auriscalpiaceae</taxon>
        <taxon>Artomyces</taxon>
    </lineage>
</organism>
<dbReference type="EMBL" id="MU277197">
    <property type="protein sequence ID" value="KAI0064902.1"/>
    <property type="molecule type" value="Genomic_DNA"/>
</dbReference>
<reference evidence="1" key="2">
    <citation type="journal article" date="2022" name="New Phytol.">
        <title>Evolutionary transition to the ectomycorrhizal habit in the genomes of a hyperdiverse lineage of mushroom-forming fungi.</title>
        <authorList>
            <person name="Looney B."/>
            <person name="Miyauchi S."/>
            <person name="Morin E."/>
            <person name="Drula E."/>
            <person name="Courty P.E."/>
            <person name="Kohler A."/>
            <person name="Kuo A."/>
            <person name="LaButti K."/>
            <person name="Pangilinan J."/>
            <person name="Lipzen A."/>
            <person name="Riley R."/>
            <person name="Andreopoulos W."/>
            <person name="He G."/>
            <person name="Johnson J."/>
            <person name="Nolan M."/>
            <person name="Tritt A."/>
            <person name="Barry K.W."/>
            <person name="Grigoriev I.V."/>
            <person name="Nagy L.G."/>
            <person name="Hibbett D."/>
            <person name="Henrissat B."/>
            <person name="Matheny P.B."/>
            <person name="Labbe J."/>
            <person name="Martin F.M."/>
        </authorList>
    </citation>
    <scope>NUCLEOTIDE SEQUENCE</scope>
    <source>
        <strain evidence="1">HHB10654</strain>
    </source>
</reference>
<evidence type="ECO:0000313" key="2">
    <source>
        <dbReference type="Proteomes" id="UP000814140"/>
    </source>
</evidence>
<comment type="caution">
    <text evidence="1">The sequence shown here is derived from an EMBL/GenBank/DDBJ whole genome shotgun (WGS) entry which is preliminary data.</text>
</comment>
<accession>A0ACB8T8X6</accession>
<name>A0ACB8T8X6_9AGAM</name>
<dbReference type="Proteomes" id="UP000814140">
    <property type="component" value="Unassembled WGS sequence"/>
</dbReference>